<dbReference type="STRING" id="33114.A0A2G2X275"/>
<dbReference type="OrthoDB" id="1306839at2759"/>
<dbReference type="AlphaFoldDB" id="A0A2G2X275"/>
<dbReference type="Proteomes" id="UP000224567">
    <property type="component" value="Unassembled WGS sequence"/>
</dbReference>
<protein>
    <submittedName>
        <fullName evidence="1">(+)-delta-cadinene synthase isozyme A</fullName>
    </submittedName>
</protein>
<dbReference type="GO" id="GO:0016114">
    <property type="term" value="P:terpenoid biosynthetic process"/>
    <property type="evidence" value="ECO:0007669"/>
    <property type="project" value="InterPro"/>
</dbReference>
<dbReference type="InterPro" id="IPR050148">
    <property type="entry name" value="Terpene_synthase-like"/>
</dbReference>
<sequence length="227" mass="26318">MTPSRFQIQHLIRSKFEADAFRKFTNDQGNFKKELVNEVHGMLRLYEAVQFRVIKKAARCNKATAICGVRGRAPPQGCIVRSLTLHFCQRLFSRLEPVTFWSHGSNFISYSKAPLLQFRVHDKEIPDKALNFTITQLKLILPKLSDSQLSQQIGNTLKFSIKDGTVRVETKKYILSFYQENHESCNQVLLNFAKLDFNALQRLHRKELYDITRWGKELKMAKALPDA</sequence>
<organism evidence="1 2">
    <name type="scientific">Capsicum baccatum</name>
    <name type="common">Peruvian pepper</name>
    <dbReference type="NCBI Taxonomy" id="33114"/>
    <lineage>
        <taxon>Eukaryota</taxon>
        <taxon>Viridiplantae</taxon>
        <taxon>Streptophyta</taxon>
        <taxon>Embryophyta</taxon>
        <taxon>Tracheophyta</taxon>
        <taxon>Spermatophyta</taxon>
        <taxon>Magnoliopsida</taxon>
        <taxon>eudicotyledons</taxon>
        <taxon>Gunneridae</taxon>
        <taxon>Pentapetalae</taxon>
        <taxon>asterids</taxon>
        <taxon>lamiids</taxon>
        <taxon>Solanales</taxon>
        <taxon>Solanaceae</taxon>
        <taxon>Solanoideae</taxon>
        <taxon>Capsiceae</taxon>
        <taxon>Capsicum</taxon>
    </lineage>
</organism>
<dbReference type="EMBL" id="MLFT02000003">
    <property type="protein sequence ID" value="PHT51594.1"/>
    <property type="molecule type" value="Genomic_DNA"/>
</dbReference>
<comment type="caution">
    <text evidence="1">The sequence shown here is derived from an EMBL/GenBank/DDBJ whole genome shotgun (WGS) entry which is preliminary data.</text>
</comment>
<dbReference type="Gene3D" id="1.10.600.10">
    <property type="entry name" value="Farnesyl Diphosphate Synthase"/>
    <property type="match status" value="1"/>
</dbReference>
<proteinExistence type="predicted"/>
<dbReference type="PANTHER" id="PTHR31225">
    <property type="entry name" value="OS04G0344100 PROTEIN-RELATED"/>
    <property type="match status" value="1"/>
</dbReference>
<reference evidence="1 2" key="1">
    <citation type="journal article" date="2017" name="Genome Biol.">
        <title>New reference genome sequences of hot pepper reveal the massive evolution of plant disease-resistance genes by retroduplication.</title>
        <authorList>
            <person name="Kim S."/>
            <person name="Park J."/>
            <person name="Yeom S.I."/>
            <person name="Kim Y.M."/>
            <person name="Seo E."/>
            <person name="Kim K.T."/>
            <person name="Kim M.S."/>
            <person name="Lee J.M."/>
            <person name="Cheong K."/>
            <person name="Shin H.S."/>
            <person name="Kim S.B."/>
            <person name="Han K."/>
            <person name="Lee J."/>
            <person name="Park M."/>
            <person name="Lee H.A."/>
            <person name="Lee H.Y."/>
            <person name="Lee Y."/>
            <person name="Oh S."/>
            <person name="Lee J.H."/>
            <person name="Choi E."/>
            <person name="Choi E."/>
            <person name="Lee S.E."/>
            <person name="Jeon J."/>
            <person name="Kim H."/>
            <person name="Choi G."/>
            <person name="Song H."/>
            <person name="Lee J."/>
            <person name="Lee S.C."/>
            <person name="Kwon J.K."/>
            <person name="Lee H.Y."/>
            <person name="Koo N."/>
            <person name="Hong Y."/>
            <person name="Kim R.W."/>
            <person name="Kang W.H."/>
            <person name="Huh J.H."/>
            <person name="Kang B.C."/>
            <person name="Yang T.J."/>
            <person name="Lee Y.H."/>
            <person name="Bennetzen J.L."/>
            <person name="Choi D."/>
        </authorList>
    </citation>
    <scope>NUCLEOTIDE SEQUENCE [LARGE SCALE GENOMIC DNA]</scope>
    <source>
        <strain evidence="2">cv. PBC81</strain>
    </source>
</reference>
<gene>
    <name evidence="1" type="ORF">CQW23_06056</name>
</gene>
<dbReference type="GO" id="GO:0010333">
    <property type="term" value="F:terpene synthase activity"/>
    <property type="evidence" value="ECO:0007669"/>
    <property type="project" value="InterPro"/>
</dbReference>
<accession>A0A2G2X275</accession>
<dbReference type="SUPFAM" id="SSF48239">
    <property type="entry name" value="Terpenoid cyclases/Protein prenyltransferases"/>
    <property type="match status" value="2"/>
</dbReference>
<dbReference type="Gene3D" id="1.50.10.130">
    <property type="entry name" value="Terpene synthase, N-terminal domain"/>
    <property type="match status" value="2"/>
</dbReference>
<dbReference type="InterPro" id="IPR008930">
    <property type="entry name" value="Terpenoid_cyclase/PrenylTrfase"/>
</dbReference>
<evidence type="ECO:0000313" key="2">
    <source>
        <dbReference type="Proteomes" id="UP000224567"/>
    </source>
</evidence>
<name>A0A2G2X275_CAPBA</name>
<dbReference type="InterPro" id="IPR036965">
    <property type="entry name" value="Terpene_synth_N_sf"/>
</dbReference>
<evidence type="ECO:0000313" key="1">
    <source>
        <dbReference type="EMBL" id="PHT51594.1"/>
    </source>
</evidence>
<dbReference type="InterPro" id="IPR008949">
    <property type="entry name" value="Isoprenoid_synthase_dom_sf"/>
</dbReference>
<dbReference type="SUPFAM" id="SSF48576">
    <property type="entry name" value="Terpenoid synthases"/>
    <property type="match status" value="1"/>
</dbReference>
<keyword evidence="2" id="KW-1185">Reference proteome</keyword>
<reference evidence="2" key="2">
    <citation type="journal article" date="2017" name="J. Anim. Genet.">
        <title>Multiple reference genome sequences of hot pepper reveal the massive evolution of plant disease resistance genes by retroduplication.</title>
        <authorList>
            <person name="Kim S."/>
            <person name="Park J."/>
            <person name="Yeom S.-I."/>
            <person name="Kim Y.-M."/>
            <person name="Seo E."/>
            <person name="Kim K.-T."/>
            <person name="Kim M.-S."/>
            <person name="Lee J.M."/>
            <person name="Cheong K."/>
            <person name="Shin H.-S."/>
            <person name="Kim S.-B."/>
            <person name="Han K."/>
            <person name="Lee J."/>
            <person name="Park M."/>
            <person name="Lee H.-A."/>
            <person name="Lee H.-Y."/>
            <person name="Lee Y."/>
            <person name="Oh S."/>
            <person name="Lee J.H."/>
            <person name="Choi E."/>
            <person name="Choi E."/>
            <person name="Lee S.E."/>
            <person name="Jeon J."/>
            <person name="Kim H."/>
            <person name="Choi G."/>
            <person name="Song H."/>
            <person name="Lee J."/>
            <person name="Lee S.-C."/>
            <person name="Kwon J.-K."/>
            <person name="Lee H.-Y."/>
            <person name="Koo N."/>
            <person name="Hong Y."/>
            <person name="Kim R.W."/>
            <person name="Kang W.-H."/>
            <person name="Huh J.H."/>
            <person name="Kang B.-C."/>
            <person name="Yang T.-J."/>
            <person name="Lee Y.-H."/>
            <person name="Bennetzen J.L."/>
            <person name="Choi D."/>
        </authorList>
    </citation>
    <scope>NUCLEOTIDE SEQUENCE [LARGE SCALE GENOMIC DNA]</scope>
    <source>
        <strain evidence="2">cv. PBC81</strain>
    </source>
</reference>
<dbReference type="PANTHER" id="PTHR31225:SF226">
    <property type="entry name" value="SESQUITERPENE SYNTHASE-LIKE"/>
    <property type="match status" value="1"/>
</dbReference>